<gene>
    <name evidence="1" type="ORF">P43SY_011821</name>
</gene>
<organism evidence="1 2">
    <name type="scientific">Pythium insidiosum</name>
    <name type="common">Pythiosis disease agent</name>
    <dbReference type="NCBI Taxonomy" id="114742"/>
    <lineage>
        <taxon>Eukaryota</taxon>
        <taxon>Sar</taxon>
        <taxon>Stramenopiles</taxon>
        <taxon>Oomycota</taxon>
        <taxon>Peronosporomycetes</taxon>
        <taxon>Pythiales</taxon>
        <taxon>Pythiaceae</taxon>
        <taxon>Pythium</taxon>
    </lineage>
</organism>
<accession>A0AAD5L4C4</accession>
<dbReference type="AlphaFoldDB" id="A0AAD5L4C4"/>
<comment type="caution">
    <text evidence="1">The sequence shown here is derived from an EMBL/GenBank/DDBJ whole genome shotgun (WGS) entry which is preliminary data.</text>
</comment>
<evidence type="ECO:0000313" key="2">
    <source>
        <dbReference type="Proteomes" id="UP001209570"/>
    </source>
</evidence>
<protein>
    <submittedName>
        <fullName evidence="1">Uncharacterized protein</fullName>
    </submittedName>
</protein>
<keyword evidence="2" id="KW-1185">Reference proteome</keyword>
<reference evidence="1" key="1">
    <citation type="submission" date="2021-12" db="EMBL/GenBank/DDBJ databases">
        <title>Prjna785345.</title>
        <authorList>
            <person name="Rujirawat T."/>
            <person name="Krajaejun T."/>
        </authorList>
    </citation>
    <scope>NUCLEOTIDE SEQUENCE</scope>
    <source>
        <strain evidence="1">Pi057C3</strain>
    </source>
</reference>
<proteinExistence type="predicted"/>
<sequence>MEHELELEIVKRELSLVRERLAMTEEDNKTLRATLEDARICASADSYDWSHTYCDAAGVNTAMDFAFVPSCEARA</sequence>
<dbReference type="Proteomes" id="UP001209570">
    <property type="component" value="Unassembled WGS sequence"/>
</dbReference>
<name>A0AAD5L4C4_PYTIN</name>
<evidence type="ECO:0000313" key="1">
    <source>
        <dbReference type="EMBL" id="KAJ0388923.1"/>
    </source>
</evidence>
<dbReference type="EMBL" id="JAKCXM010005755">
    <property type="protein sequence ID" value="KAJ0388923.1"/>
    <property type="molecule type" value="Genomic_DNA"/>
</dbReference>